<dbReference type="InterPro" id="IPR029061">
    <property type="entry name" value="THDP-binding"/>
</dbReference>
<dbReference type="GO" id="GO:0006086">
    <property type="term" value="P:pyruvate decarboxylation to acetyl-CoA"/>
    <property type="evidence" value="ECO:0007669"/>
    <property type="project" value="TreeGrafter"/>
</dbReference>
<reference evidence="6" key="1">
    <citation type="submission" date="2022-11" db="EMBL/GenBank/DDBJ databases">
        <authorList>
            <person name="Kikuchi T."/>
        </authorList>
    </citation>
    <scope>NUCLEOTIDE SEQUENCE</scope>
    <source>
        <strain evidence="6">PS1010</strain>
    </source>
</reference>
<name>A0A9P1I8J2_9PELO</name>
<dbReference type="PANTHER" id="PTHR11516:SF60">
    <property type="entry name" value="PYRUVATE DEHYDROGENASE E1 COMPONENT SUBUNIT ALPHA"/>
    <property type="match status" value="1"/>
</dbReference>
<dbReference type="CDD" id="cd02000">
    <property type="entry name" value="TPP_E1_PDC_ADC_BCADC"/>
    <property type="match status" value="1"/>
</dbReference>
<keyword evidence="2" id="KW-0809">Transit peptide</keyword>
<feature type="domain" description="Dehydrogenase E1 component" evidence="5">
    <location>
        <begin position="55"/>
        <end position="337"/>
    </location>
</feature>
<dbReference type="EMBL" id="CANHGI010000001">
    <property type="protein sequence ID" value="CAI5440465.1"/>
    <property type="molecule type" value="Genomic_DNA"/>
</dbReference>
<dbReference type="PANTHER" id="PTHR11516">
    <property type="entry name" value="PYRUVATE DEHYDROGENASE E1 COMPONENT, ALPHA SUBUNIT BACTERIAL AND ORGANELLAR"/>
    <property type="match status" value="1"/>
</dbReference>
<dbReference type="OrthoDB" id="10256198at2759"/>
<protein>
    <recommendedName>
        <fullName evidence="5">Dehydrogenase E1 component domain-containing protein</fullName>
    </recommendedName>
</protein>
<keyword evidence="7" id="KW-1185">Reference proteome</keyword>
<dbReference type="GO" id="GO:0004739">
    <property type="term" value="F:pyruvate dehydrogenase (acetyl-transferring) activity"/>
    <property type="evidence" value="ECO:0007669"/>
    <property type="project" value="TreeGrafter"/>
</dbReference>
<gene>
    <name evidence="6" type="ORF">CAMP_LOCUS3102</name>
</gene>
<evidence type="ECO:0000259" key="5">
    <source>
        <dbReference type="Pfam" id="PF00676"/>
    </source>
</evidence>
<accession>A0A9P1I8J2</accession>
<evidence type="ECO:0000313" key="6">
    <source>
        <dbReference type="EMBL" id="CAI5440465.1"/>
    </source>
</evidence>
<dbReference type="AlphaFoldDB" id="A0A9P1I8J2"/>
<evidence type="ECO:0000313" key="7">
    <source>
        <dbReference type="Proteomes" id="UP001152747"/>
    </source>
</evidence>
<comment type="caution">
    <text evidence="6">The sequence shown here is derived from an EMBL/GenBank/DDBJ whole genome shotgun (WGS) entry which is preliminary data.</text>
</comment>
<dbReference type="SUPFAM" id="SSF52518">
    <property type="entry name" value="Thiamin diphosphate-binding fold (THDP-binding)"/>
    <property type="match status" value="1"/>
</dbReference>
<dbReference type="Pfam" id="PF00676">
    <property type="entry name" value="E1_dh"/>
    <property type="match status" value="1"/>
</dbReference>
<dbReference type="InterPro" id="IPR001017">
    <property type="entry name" value="DH_E1"/>
</dbReference>
<dbReference type="InterPro" id="IPR050642">
    <property type="entry name" value="PDH_E1_Alpha_Subunit"/>
</dbReference>
<sequence>MLSSSTRRLIFHRFSSSAKQSAKFDLKKFDLYKLAKGPNSTTTLTKEDGLYYYTQMKTCREMELACSPLFRDKYINASCHLYSGQEACAAGILAGLKYEDKVIGSYRGHAWAHLCGATVRHVLAECTGRASGNVHGKAGSMHMYTDRYFGGNGILCGQVPNGTGMALAMKLRKEKNLMVTVFAEGTFNQGQVFESFNMAKLWDLPVLFVCENNRYLKSTLSETLTPNADYYTRGDYLPGIRCDGIDILTVREAARFAREYMMAGKGPLLLELQTENQGHMELGTGPTRCPPKDPVIEFQKKLLDSGLASEDELKAIDEKIKTIVESASNHAKTDPFLPHDALYTDVFHNTPSHEIRDCVRIVKPKYTETRQMTFDQE</sequence>
<evidence type="ECO:0000256" key="2">
    <source>
        <dbReference type="ARBA" id="ARBA00022946"/>
    </source>
</evidence>
<evidence type="ECO:0000256" key="1">
    <source>
        <dbReference type="ARBA" id="ARBA00001964"/>
    </source>
</evidence>
<comment type="cofactor">
    <cofactor evidence="1">
        <name>thiamine diphosphate</name>
        <dbReference type="ChEBI" id="CHEBI:58937"/>
    </cofactor>
</comment>
<organism evidence="6 7">
    <name type="scientific">Caenorhabditis angaria</name>
    <dbReference type="NCBI Taxonomy" id="860376"/>
    <lineage>
        <taxon>Eukaryota</taxon>
        <taxon>Metazoa</taxon>
        <taxon>Ecdysozoa</taxon>
        <taxon>Nematoda</taxon>
        <taxon>Chromadorea</taxon>
        <taxon>Rhabditida</taxon>
        <taxon>Rhabditina</taxon>
        <taxon>Rhabditomorpha</taxon>
        <taxon>Rhabditoidea</taxon>
        <taxon>Rhabditidae</taxon>
        <taxon>Peloderinae</taxon>
        <taxon>Caenorhabditis</taxon>
    </lineage>
</organism>
<keyword evidence="4" id="KW-0786">Thiamine pyrophosphate</keyword>
<evidence type="ECO:0000256" key="4">
    <source>
        <dbReference type="ARBA" id="ARBA00023052"/>
    </source>
</evidence>
<keyword evidence="3" id="KW-0560">Oxidoreductase</keyword>
<evidence type="ECO:0000256" key="3">
    <source>
        <dbReference type="ARBA" id="ARBA00023002"/>
    </source>
</evidence>
<proteinExistence type="predicted"/>
<dbReference type="Gene3D" id="3.40.50.970">
    <property type="match status" value="1"/>
</dbReference>
<dbReference type="Proteomes" id="UP001152747">
    <property type="component" value="Unassembled WGS sequence"/>
</dbReference>